<proteinExistence type="predicted"/>
<evidence type="ECO:0000313" key="1">
    <source>
        <dbReference type="EMBL" id="QHT20819.1"/>
    </source>
</evidence>
<organism evidence="1">
    <name type="scientific">viral metagenome</name>
    <dbReference type="NCBI Taxonomy" id="1070528"/>
    <lineage>
        <taxon>unclassified sequences</taxon>
        <taxon>metagenomes</taxon>
        <taxon>organismal metagenomes</taxon>
    </lineage>
</organism>
<protein>
    <submittedName>
        <fullName evidence="1">Uncharacterized protein</fullName>
    </submittedName>
</protein>
<sequence>MSTSILSSVACRFTDAAKILLRIRVDKNKLNKFHYAYFGSTISINKNYAFKESEILLNLFTKLKFIGITREEKIAFNVPQEQGPLLEKSDLFTIVHIDFIGTSPKTPQAVKSMLLKQIKKTTGIFLPAYEESRKKNLGIKSRKLRKSRFQKTRIGTRKSINTNPN</sequence>
<dbReference type="AlphaFoldDB" id="A0A6C0DXN8"/>
<dbReference type="EMBL" id="MN739683">
    <property type="protein sequence ID" value="QHT20819.1"/>
    <property type="molecule type" value="Genomic_DNA"/>
</dbReference>
<name>A0A6C0DXN8_9ZZZZ</name>
<accession>A0A6C0DXN8</accession>
<reference evidence="1" key="1">
    <citation type="journal article" date="2020" name="Nature">
        <title>Giant virus diversity and host interactions through global metagenomics.</title>
        <authorList>
            <person name="Schulz F."/>
            <person name="Roux S."/>
            <person name="Paez-Espino D."/>
            <person name="Jungbluth S."/>
            <person name="Walsh D.A."/>
            <person name="Denef V.J."/>
            <person name="McMahon K.D."/>
            <person name="Konstantinidis K.T."/>
            <person name="Eloe-Fadrosh E.A."/>
            <person name="Kyrpides N.C."/>
            <person name="Woyke T."/>
        </authorList>
    </citation>
    <scope>NUCLEOTIDE SEQUENCE</scope>
    <source>
        <strain evidence="1">GVMAG-M-3300023174-75</strain>
    </source>
</reference>